<dbReference type="STRING" id="1325130.HFN_0099"/>
<organism evidence="1 3">
    <name type="scientific">Helicobacter fennelliae MRY12-0050</name>
    <dbReference type="NCBI Taxonomy" id="1325130"/>
    <lineage>
        <taxon>Bacteria</taxon>
        <taxon>Pseudomonadati</taxon>
        <taxon>Campylobacterota</taxon>
        <taxon>Epsilonproteobacteria</taxon>
        <taxon>Campylobacterales</taxon>
        <taxon>Helicobacteraceae</taxon>
        <taxon>Helicobacter</taxon>
    </lineage>
</organism>
<accession>T1DVR4</accession>
<dbReference type="EMBL" id="BASD01000040">
    <property type="protein sequence ID" value="GAD20207.1"/>
    <property type="molecule type" value="Genomic_DNA"/>
</dbReference>
<protein>
    <submittedName>
        <fullName evidence="1">Uncharacterized protein</fullName>
    </submittedName>
</protein>
<evidence type="ECO:0000313" key="1">
    <source>
        <dbReference type="EMBL" id="GAD18968.1"/>
    </source>
</evidence>
<name>T1DVR4_9HELI</name>
<comment type="caution">
    <text evidence="1">The sequence shown here is derived from an EMBL/GenBank/DDBJ whole genome shotgun (WGS) entry which is preliminary data.</text>
</comment>
<gene>
    <name evidence="1" type="ORF">HFN_0099</name>
    <name evidence="2" type="ORF">HFN_1585</name>
</gene>
<dbReference type="EMBL" id="BASD01000011">
    <property type="protein sequence ID" value="GAD18968.1"/>
    <property type="molecule type" value="Genomic_DNA"/>
</dbReference>
<dbReference type="Proteomes" id="UP000018143">
    <property type="component" value="Unassembled WGS sequence"/>
</dbReference>
<evidence type="ECO:0000313" key="2">
    <source>
        <dbReference type="EMBL" id="GAD20207.1"/>
    </source>
</evidence>
<dbReference type="AlphaFoldDB" id="T1DVR4"/>
<evidence type="ECO:0000313" key="3">
    <source>
        <dbReference type="Proteomes" id="UP000018143"/>
    </source>
</evidence>
<sequence length="42" mass="5087">MSLLRDFVIRKIVTIQKKSKIRGIKIATNRYCNSYNDEIFYF</sequence>
<keyword evidence="3" id="KW-1185">Reference proteome</keyword>
<proteinExistence type="predicted"/>
<reference evidence="1 3" key="1">
    <citation type="journal article" date="2013" name="Genome Announc.">
        <title>Draft Genome Sequence of Helicobacter fennelliae Strain MRY12-0050, Isolated from a Bacteremia Patient.</title>
        <authorList>
            <person name="Rimbara E."/>
            <person name="Matsui M."/>
            <person name="Mori S."/>
            <person name="Suzuki S."/>
            <person name="Suzuki M."/>
            <person name="Kim H."/>
            <person name="Sekizuka T."/>
            <person name="Kuroda M."/>
            <person name="Shibayama K."/>
        </authorList>
    </citation>
    <scope>NUCLEOTIDE SEQUENCE [LARGE SCALE GENOMIC DNA]</scope>
    <source>
        <strain evidence="1 3">MRY12-0050</strain>
    </source>
</reference>